<keyword evidence="2" id="KW-0808">Transferase</keyword>
<feature type="domain" description="Transcription elongation factor GreA/GreB C-terminal" evidence="1">
    <location>
        <begin position="59"/>
        <end position="133"/>
    </location>
</feature>
<dbReference type="GO" id="GO:0006354">
    <property type="term" value="P:DNA-templated transcription elongation"/>
    <property type="evidence" value="ECO:0007669"/>
    <property type="project" value="TreeGrafter"/>
</dbReference>
<evidence type="ECO:0000259" key="1">
    <source>
        <dbReference type="Pfam" id="PF01272"/>
    </source>
</evidence>
<dbReference type="Pfam" id="PF01272">
    <property type="entry name" value="GreA_GreB"/>
    <property type="match status" value="1"/>
</dbReference>
<dbReference type="GO" id="GO:0016301">
    <property type="term" value="F:kinase activity"/>
    <property type="evidence" value="ECO:0007669"/>
    <property type="project" value="UniProtKB-KW"/>
</dbReference>
<dbReference type="InterPro" id="IPR036953">
    <property type="entry name" value="GreA/GreB_C_sf"/>
</dbReference>
<dbReference type="AlphaFoldDB" id="A0A5J6MPG3"/>
<keyword evidence="2" id="KW-0418">Kinase</keyword>
<dbReference type="RefSeq" id="WP_225308627.1">
    <property type="nucleotide sequence ID" value="NZ_CP042906.1"/>
</dbReference>
<dbReference type="InterPro" id="IPR001437">
    <property type="entry name" value="Tscrpt_elong_fac_GreA/B_C"/>
</dbReference>
<organism evidence="2 3">
    <name type="scientific">Hypericibacter terrae</name>
    <dbReference type="NCBI Taxonomy" id="2602015"/>
    <lineage>
        <taxon>Bacteria</taxon>
        <taxon>Pseudomonadati</taxon>
        <taxon>Pseudomonadota</taxon>
        <taxon>Alphaproteobacteria</taxon>
        <taxon>Rhodospirillales</taxon>
        <taxon>Dongiaceae</taxon>
        <taxon>Hypericibacter</taxon>
    </lineage>
</organism>
<dbReference type="GO" id="GO:0032784">
    <property type="term" value="P:regulation of DNA-templated transcription elongation"/>
    <property type="evidence" value="ECO:0007669"/>
    <property type="project" value="InterPro"/>
</dbReference>
<protein>
    <submittedName>
        <fullName evidence="2">Nucleoside diphosphate kinase regulator</fullName>
    </submittedName>
</protein>
<dbReference type="GO" id="GO:0003677">
    <property type="term" value="F:DNA binding"/>
    <property type="evidence" value="ECO:0007669"/>
    <property type="project" value="InterPro"/>
</dbReference>
<accession>A0A5J6MPG3</accession>
<reference evidence="2 3" key="1">
    <citation type="submission" date="2019-08" db="EMBL/GenBank/DDBJ databases">
        <title>Hyperibacter terrae gen. nov., sp. nov. and Hyperibacter viscosus sp. nov., two new members in the family Rhodospirillaceae isolated from the rhizosphere of Hypericum perforatum.</title>
        <authorList>
            <person name="Noviana Z."/>
        </authorList>
    </citation>
    <scope>NUCLEOTIDE SEQUENCE [LARGE SCALE GENOMIC DNA]</scope>
    <source>
        <strain evidence="2 3">R5913</strain>
    </source>
</reference>
<dbReference type="GO" id="GO:0070063">
    <property type="term" value="F:RNA polymerase binding"/>
    <property type="evidence" value="ECO:0007669"/>
    <property type="project" value="InterPro"/>
</dbReference>
<gene>
    <name evidence="2" type="primary">rnk</name>
    <name evidence="2" type="ORF">FRZ44_19610</name>
</gene>
<dbReference type="KEGG" id="htq:FRZ44_19610"/>
<name>A0A5J6MPG3_9PROT</name>
<proteinExistence type="predicted"/>
<evidence type="ECO:0000313" key="3">
    <source>
        <dbReference type="Proteomes" id="UP000326202"/>
    </source>
</evidence>
<dbReference type="PANTHER" id="PTHR30437:SF5">
    <property type="entry name" value="REGULATOR OF NUCLEOSIDE DIPHOSPHATE KINASE"/>
    <property type="match status" value="1"/>
</dbReference>
<sequence length="140" mass="15067">MGQMDSSALLPWIRIEKRDYEQLDVLVGSTAKHRNGEVVDYLVGELVRAEIVEDGGLPGSVVGMGSRVTFRDEGTGVKRTVTLVFPSEKARHADGVSVLTPVGAALIGLSESQSIAYRGADGRTRIITVMEVWPVGARTE</sequence>
<dbReference type="Gene3D" id="3.10.50.30">
    <property type="entry name" value="Transcription elongation factor, GreA/GreB, C-terminal domain"/>
    <property type="match status" value="1"/>
</dbReference>
<dbReference type="Proteomes" id="UP000326202">
    <property type="component" value="Chromosome"/>
</dbReference>
<dbReference type="NCBIfam" id="NF004396">
    <property type="entry name" value="PRK05753.1"/>
    <property type="match status" value="1"/>
</dbReference>
<dbReference type="PANTHER" id="PTHR30437">
    <property type="entry name" value="TRANSCRIPTION ELONGATION FACTOR GREA"/>
    <property type="match status" value="1"/>
</dbReference>
<keyword evidence="3" id="KW-1185">Reference proteome</keyword>
<dbReference type="InterPro" id="IPR023459">
    <property type="entry name" value="Tscrpt_elong_fac_GreA/B_fam"/>
</dbReference>
<dbReference type="SUPFAM" id="SSF54534">
    <property type="entry name" value="FKBP-like"/>
    <property type="match status" value="1"/>
</dbReference>
<dbReference type="EMBL" id="CP042906">
    <property type="protein sequence ID" value="QEX16666.1"/>
    <property type="molecule type" value="Genomic_DNA"/>
</dbReference>
<evidence type="ECO:0000313" key="2">
    <source>
        <dbReference type="EMBL" id="QEX16666.1"/>
    </source>
</evidence>